<evidence type="ECO:0000259" key="10">
    <source>
        <dbReference type="Pfam" id="PF00593"/>
    </source>
</evidence>
<dbReference type="PROSITE" id="PS00018">
    <property type="entry name" value="EF_HAND_1"/>
    <property type="match status" value="1"/>
</dbReference>
<proteinExistence type="inferred from homology"/>
<dbReference type="InterPro" id="IPR036942">
    <property type="entry name" value="Beta-barrel_TonB_sf"/>
</dbReference>
<evidence type="ECO:0000259" key="11">
    <source>
        <dbReference type="Pfam" id="PF07715"/>
    </source>
</evidence>
<dbReference type="AlphaFoldDB" id="A0A386HUM0"/>
<reference evidence="12 13" key="1">
    <citation type="submission" date="2018-09" db="EMBL/GenBank/DDBJ databases">
        <title>Arachidicoccus sp. nov., a bacterium isolated from soil.</title>
        <authorList>
            <person name="Weon H.-Y."/>
            <person name="Kwon S.-W."/>
            <person name="Lee S.A."/>
        </authorList>
    </citation>
    <scope>NUCLEOTIDE SEQUENCE [LARGE SCALE GENOMIC DNA]</scope>
    <source>
        <strain evidence="12 13">KIS59-12</strain>
    </source>
</reference>
<evidence type="ECO:0000256" key="4">
    <source>
        <dbReference type="ARBA" id="ARBA00022692"/>
    </source>
</evidence>
<dbReference type="InterPro" id="IPR012910">
    <property type="entry name" value="Plug_dom"/>
</dbReference>
<dbReference type="InterPro" id="IPR008969">
    <property type="entry name" value="CarboxyPept-like_regulatory"/>
</dbReference>
<dbReference type="Gene3D" id="2.170.130.10">
    <property type="entry name" value="TonB-dependent receptor, plug domain"/>
    <property type="match status" value="1"/>
</dbReference>
<dbReference type="KEGG" id="ark:D6B99_12175"/>
<keyword evidence="2 8" id="KW-0813">Transport</keyword>
<evidence type="ECO:0000256" key="6">
    <source>
        <dbReference type="ARBA" id="ARBA00023136"/>
    </source>
</evidence>
<evidence type="ECO:0000256" key="3">
    <source>
        <dbReference type="ARBA" id="ARBA00022452"/>
    </source>
</evidence>
<gene>
    <name evidence="12" type="ORF">D6B99_12175</name>
</gene>
<feature type="domain" description="TonB-dependent receptor plug" evidence="11">
    <location>
        <begin position="138"/>
        <end position="261"/>
    </location>
</feature>
<keyword evidence="4 8" id="KW-0812">Transmembrane</keyword>
<dbReference type="InterPro" id="IPR023997">
    <property type="entry name" value="TonB-dep_OMP_SusC/RagA_CS"/>
</dbReference>
<dbReference type="NCBIfam" id="TIGR04056">
    <property type="entry name" value="OMP_RagA_SusC"/>
    <property type="match status" value="1"/>
</dbReference>
<accession>A0A386HUM0</accession>
<feature type="domain" description="TonB-dependent receptor-like beta-barrel" evidence="10">
    <location>
        <begin position="461"/>
        <end position="903"/>
    </location>
</feature>
<evidence type="ECO:0000256" key="1">
    <source>
        <dbReference type="ARBA" id="ARBA00004571"/>
    </source>
</evidence>
<dbReference type="Pfam" id="PF07715">
    <property type="entry name" value="Plug"/>
    <property type="match status" value="1"/>
</dbReference>
<dbReference type="RefSeq" id="WP_119991156.1">
    <property type="nucleotide sequence ID" value="NZ_CP032489.1"/>
</dbReference>
<dbReference type="InterPro" id="IPR037066">
    <property type="entry name" value="Plug_dom_sf"/>
</dbReference>
<keyword evidence="7 8" id="KW-0998">Cell outer membrane</keyword>
<evidence type="ECO:0000313" key="13">
    <source>
        <dbReference type="Proteomes" id="UP000266118"/>
    </source>
</evidence>
<comment type="similarity">
    <text evidence="8 9">Belongs to the TonB-dependent receptor family.</text>
</comment>
<dbReference type="InterPro" id="IPR018247">
    <property type="entry name" value="EF_Hand_1_Ca_BS"/>
</dbReference>
<evidence type="ECO:0000256" key="9">
    <source>
        <dbReference type="RuleBase" id="RU003357"/>
    </source>
</evidence>
<evidence type="ECO:0000256" key="7">
    <source>
        <dbReference type="ARBA" id="ARBA00023237"/>
    </source>
</evidence>
<dbReference type="NCBIfam" id="TIGR04057">
    <property type="entry name" value="SusC_RagA_signa"/>
    <property type="match status" value="1"/>
</dbReference>
<comment type="subcellular location">
    <subcellularLocation>
        <location evidence="1 8">Cell outer membrane</location>
        <topology evidence="1 8">Multi-pass membrane protein</topology>
    </subcellularLocation>
</comment>
<dbReference type="Pfam" id="PF00593">
    <property type="entry name" value="TonB_dep_Rec_b-barrel"/>
    <property type="match status" value="1"/>
</dbReference>
<keyword evidence="3 8" id="KW-1134">Transmembrane beta strand</keyword>
<evidence type="ECO:0000256" key="2">
    <source>
        <dbReference type="ARBA" id="ARBA00022448"/>
    </source>
</evidence>
<keyword evidence="13" id="KW-1185">Reference proteome</keyword>
<evidence type="ECO:0000256" key="8">
    <source>
        <dbReference type="PROSITE-ProRule" id="PRU01360"/>
    </source>
</evidence>
<name>A0A386HUM0_9BACT</name>
<dbReference type="EMBL" id="CP032489">
    <property type="protein sequence ID" value="AYD49422.1"/>
    <property type="molecule type" value="Genomic_DNA"/>
</dbReference>
<keyword evidence="5 9" id="KW-0798">TonB box</keyword>
<dbReference type="InterPro" id="IPR039426">
    <property type="entry name" value="TonB-dep_rcpt-like"/>
</dbReference>
<dbReference type="Gene3D" id="2.40.170.20">
    <property type="entry name" value="TonB-dependent receptor, beta-barrel domain"/>
    <property type="match status" value="1"/>
</dbReference>
<dbReference type="SUPFAM" id="SSF49464">
    <property type="entry name" value="Carboxypeptidase regulatory domain-like"/>
    <property type="match status" value="1"/>
</dbReference>
<organism evidence="12 13">
    <name type="scientific">Arachidicoccus soli</name>
    <dbReference type="NCBI Taxonomy" id="2341117"/>
    <lineage>
        <taxon>Bacteria</taxon>
        <taxon>Pseudomonadati</taxon>
        <taxon>Bacteroidota</taxon>
        <taxon>Chitinophagia</taxon>
        <taxon>Chitinophagales</taxon>
        <taxon>Chitinophagaceae</taxon>
        <taxon>Arachidicoccus</taxon>
    </lineage>
</organism>
<keyword evidence="6 8" id="KW-0472">Membrane</keyword>
<dbReference type="InterPro" id="IPR023996">
    <property type="entry name" value="TonB-dep_OMP_SusC/RagA"/>
</dbReference>
<evidence type="ECO:0000313" key="12">
    <source>
        <dbReference type="EMBL" id="AYD49422.1"/>
    </source>
</evidence>
<dbReference type="SUPFAM" id="SSF56935">
    <property type="entry name" value="Porins"/>
    <property type="match status" value="1"/>
</dbReference>
<dbReference type="Proteomes" id="UP000266118">
    <property type="component" value="Chromosome"/>
</dbReference>
<sequence>MKKLPYIRCFAVFIFTLLINSFLFAQNAQKRVIVRGTVKDAKTQLPLAGASVMERDKDGRTLNGTFTDIDGNFALRVNDPANNSIAVAFINYVATTEFIKDRNEINIVLKGDNSSLEDVIVRSTNTMDNGTGMKTSERNSTLATATINQKELENLSSPNIGSALEGRLPGVNISVTSGDPGAGLSIRIRGTATLNGSANPLIILDGMPYSTTIPPDFNFGTADVQGYAQLLNVAPSDIQDITVLKDAAATALWGSQAANGVLVINTKRGHAGKPAISYSFQGTYAKQPPAIPLLNGNQYATLIPEEVANTGGLPLDINANKEFSYDPTDPYWYYNYSNNTDWIKAITQIGYSQEHDISMSGGGDKAKYYASVGYFTQQGTTIGTGLNRITSKINLDYTVSNRIHFRSDFTYAHLTNQLDYIPNKSYQVRSVAYNKMPNMSIYQYDLYGNQSPNYFSPESNIQGQYPTTYNPVALAKNGIYEQTGDRITPSFQLQYQAIPSVLLTTFDIQFDINNSKSHTFLPQNVSGLSSTDPSSNSAGASDGDVYDVYTKTNFIYTPKSNDENHQLQALLSLQTDDNKYNSYNVLTSNTATSEFQYPFNGSVATNASAALSSTKGEVRTVAALLQGQYDWLDRYIINVGARVDGNSRFGPSNRYGLFPSLSARWRMSGEKFMQKYKKFIDDLSFRASYGHAGTAPPNKSIWNYFNTYQPYSYSYQGQSGVYPSNIELSNLKWQTLVGTNLGFNLWMFKSRVRLDVEVYRNRIKDMFYDNLTIPSYTGFSTIPANVGTMDNQGWELLLNTIPLKTKNWTVGFDLNIARNTNVIRSISPFYPTTNTPTLNVNGLYKTYLQVGNPFGSFYGFKYLGVYTNKDATIVRNAQGAEVTDPSGQPLYMRFDYPAINYTFQPGDAKYEDVNHDGTIDDKDVVYLGNGLPKITGGFGLNVGFKDRLKLITFFDYKLGYDVVNQADMNTTNMYSFNNQSTAVLSRWRNPGDITDVPRALYRSGYNWLGSSRYVQDASYIRLQAVTLRYTFSSKILDKMKIRNAAFYVTVENLVTFTRYKGQNPDVSIIGNNSPFAYPVDNALTPPSKNVLLGINVSF</sequence>
<evidence type="ECO:0000256" key="5">
    <source>
        <dbReference type="ARBA" id="ARBA00023077"/>
    </source>
</evidence>
<dbReference type="Gene3D" id="2.60.40.1120">
    <property type="entry name" value="Carboxypeptidase-like, regulatory domain"/>
    <property type="match status" value="1"/>
</dbReference>
<dbReference type="GO" id="GO:0009279">
    <property type="term" value="C:cell outer membrane"/>
    <property type="evidence" value="ECO:0007669"/>
    <property type="project" value="UniProtKB-SubCell"/>
</dbReference>
<dbReference type="PROSITE" id="PS52016">
    <property type="entry name" value="TONB_DEPENDENT_REC_3"/>
    <property type="match status" value="1"/>
</dbReference>
<dbReference type="InterPro" id="IPR000531">
    <property type="entry name" value="Beta-barrel_TonB"/>
</dbReference>
<dbReference type="Pfam" id="PF13715">
    <property type="entry name" value="CarbopepD_reg_2"/>
    <property type="match status" value="1"/>
</dbReference>
<dbReference type="OrthoDB" id="1019466at2"/>
<protein>
    <submittedName>
        <fullName evidence="12">SusC/RagA family TonB-linked outer membrane protein</fullName>
    </submittedName>
</protein>